<dbReference type="Gene3D" id="1.25.10.10">
    <property type="entry name" value="Leucine-rich Repeat Variant"/>
    <property type="match status" value="1"/>
</dbReference>
<proteinExistence type="predicted"/>
<dbReference type="EMBL" id="JBDFQZ010000006">
    <property type="protein sequence ID" value="KAK9715143.1"/>
    <property type="molecule type" value="Genomic_DNA"/>
</dbReference>
<organism evidence="1 2">
    <name type="scientific">Saponaria officinalis</name>
    <name type="common">Common soapwort</name>
    <name type="synonym">Lychnis saponaria</name>
    <dbReference type="NCBI Taxonomy" id="3572"/>
    <lineage>
        <taxon>Eukaryota</taxon>
        <taxon>Viridiplantae</taxon>
        <taxon>Streptophyta</taxon>
        <taxon>Embryophyta</taxon>
        <taxon>Tracheophyta</taxon>
        <taxon>Spermatophyta</taxon>
        <taxon>Magnoliopsida</taxon>
        <taxon>eudicotyledons</taxon>
        <taxon>Gunneridae</taxon>
        <taxon>Pentapetalae</taxon>
        <taxon>Caryophyllales</taxon>
        <taxon>Caryophyllaceae</taxon>
        <taxon>Caryophylleae</taxon>
        <taxon>Saponaria</taxon>
    </lineage>
</organism>
<sequence length="370" mass="41210">MEEQVEVDVVEERQDLVKVVQLLKEACQELQRKPSSSRSRNELIQLVDTITSDTNINININMPRVSEQLSSLKSLLDTLHATPAHSFVRRRLTAHQISRLASSIESDLQAWLDRQLVDSLLQSFNSSDSDSQLLLLMCQFQERLSQGFNLRLQELILKSNLFSQLETIVAHTCQSMAVREQAALCIEALISFNKNVFVVQLLMGPTTKSLISMATPCSFKVLSSLITSIKSPLVDEIHNSGLIPSILSFLTSSSSEMQLIALECVMQIGYYGRKDAVEAMLNAGVVEMLLHLQTSTCSGDDEDDDNDSSHPLGTCVADFAVQLEVGQGLRQREKRAFKHHILRRLRDANATLSHAQAATIQAQVLWGSFT</sequence>
<dbReference type="InterPro" id="IPR011989">
    <property type="entry name" value="ARM-like"/>
</dbReference>
<reference evidence="1" key="1">
    <citation type="submission" date="2024-03" db="EMBL/GenBank/DDBJ databases">
        <title>WGS assembly of Saponaria officinalis var. Norfolk2.</title>
        <authorList>
            <person name="Jenkins J."/>
            <person name="Shu S."/>
            <person name="Grimwood J."/>
            <person name="Barry K."/>
            <person name="Goodstein D."/>
            <person name="Schmutz J."/>
            <person name="Leebens-Mack J."/>
            <person name="Osbourn A."/>
        </authorList>
    </citation>
    <scope>NUCLEOTIDE SEQUENCE [LARGE SCALE GENOMIC DNA]</scope>
    <source>
        <strain evidence="1">JIC</strain>
    </source>
</reference>
<dbReference type="PANTHER" id="PTHR35834:SF2">
    <property type="entry name" value="ATAXIN-10 DOMAIN-CONTAINING PROTEIN"/>
    <property type="match status" value="1"/>
</dbReference>
<keyword evidence="2" id="KW-1185">Reference proteome</keyword>
<dbReference type="AlphaFoldDB" id="A0AAW1KDC5"/>
<gene>
    <name evidence="1" type="ORF">RND81_06G145800</name>
</gene>
<evidence type="ECO:0000313" key="1">
    <source>
        <dbReference type="EMBL" id="KAK9715143.1"/>
    </source>
</evidence>
<dbReference type="SUPFAM" id="SSF48371">
    <property type="entry name" value="ARM repeat"/>
    <property type="match status" value="1"/>
</dbReference>
<evidence type="ECO:0000313" key="2">
    <source>
        <dbReference type="Proteomes" id="UP001443914"/>
    </source>
</evidence>
<name>A0AAW1KDC5_SAPOF</name>
<comment type="caution">
    <text evidence="1">The sequence shown here is derived from an EMBL/GenBank/DDBJ whole genome shotgun (WGS) entry which is preliminary data.</text>
</comment>
<dbReference type="PANTHER" id="PTHR35834">
    <property type="entry name" value="ARMADILLO-TYPE FOLD PROTEIN-RELATED"/>
    <property type="match status" value="1"/>
</dbReference>
<dbReference type="Proteomes" id="UP001443914">
    <property type="component" value="Unassembled WGS sequence"/>
</dbReference>
<accession>A0AAW1KDC5</accession>
<protein>
    <submittedName>
        <fullName evidence="1">Uncharacterized protein</fullName>
    </submittedName>
</protein>
<dbReference type="InterPro" id="IPR016024">
    <property type="entry name" value="ARM-type_fold"/>
</dbReference>